<dbReference type="NCBIfam" id="NF001464">
    <property type="entry name" value="PRK00321.1-5"/>
    <property type="match status" value="1"/>
</dbReference>
<dbReference type="PANTHER" id="PTHR38103:SF1">
    <property type="entry name" value="RECOMBINATION-ASSOCIATED PROTEIN RDGC"/>
    <property type="match status" value="1"/>
</dbReference>
<dbReference type="RefSeq" id="WP_269521561.1">
    <property type="nucleotide sequence ID" value="NZ_CP114569.1"/>
</dbReference>
<accession>A0ABY7LC44</accession>
<dbReference type="EMBL" id="CP114569">
    <property type="protein sequence ID" value="WAZ60660.1"/>
    <property type="molecule type" value="Genomic_DNA"/>
</dbReference>
<dbReference type="NCBIfam" id="NF001462">
    <property type="entry name" value="PRK00321.1-3"/>
    <property type="match status" value="1"/>
</dbReference>
<dbReference type="Proteomes" id="UP001164536">
    <property type="component" value="Plasmid unnamed5"/>
</dbReference>
<comment type="similarity">
    <text evidence="2">Belongs to the RdgC family.</text>
</comment>
<evidence type="ECO:0000313" key="7">
    <source>
        <dbReference type="Proteomes" id="UP001164536"/>
    </source>
</evidence>
<comment type="subcellular location">
    <subcellularLocation>
        <location evidence="1">Cytoplasm</location>
        <location evidence="1">Nucleoid</location>
    </subcellularLocation>
</comment>
<evidence type="ECO:0000256" key="5">
    <source>
        <dbReference type="ARBA" id="ARBA00023172"/>
    </source>
</evidence>
<keyword evidence="6" id="KW-0614">Plasmid</keyword>
<sequence length="302" mass="33889">MKSPFLKNVCIYRLSRDFSLSREAFHEQLAQFAFTPCAAQDMATSGWVNVTPETMVIEHEGSYLICYCNESKILPTHVVNEEVAKRVNKVETTQGRKVRRAERLALKDEALMALIPRAFTKSSMHYVWIDLNLQRVIVEAGSARTAENILALLRKTIGSLPVVPLMMENPIELTMTDWLKSNQMPAGFTIGSDAVLKAILEDGGALRVSKQDLFSDEISTHLEAGKLATAAGLHWRDRMSFRLMDDMTIKAINFADELRDQNDDIDREDAHSRLVADFILFSGEFNAMMSDLTVALGGVCER</sequence>
<keyword evidence="5" id="KW-0233">DNA recombination</keyword>
<keyword evidence="4" id="KW-0963">Cytoplasm</keyword>
<reference evidence="6" key="1">
    <citation type="submission" date="2022-12" db="EMBL/GenBank/DDBJ databases">
        <title>2953647.</title>
        <authorList>
            <person name="Hergert J."/>
            <person name="Casey R."/>
            <person name="Wagner J."/>
            <person name="Young E.L."/>
            <person name="Oakeson K.F."/>
        </authorList>
    </citation>
    <scope>NUCLEOTIDE SEQUENCE</scope>
    <source>
        <strain evidence="6">2953647</strain>
        <plasmid evidence="6">unnamed5</plasmid>
    </source>
</reference>
<organism evidence="6 7">
    <name type="scientific">Citrobacter freundii</name>
    <dbReference type="NCBI Taxonomy" id="546"/>
    <lineage>
        <taxon>Bacteria</taxon>
        <taxon>Pseudomonadati</taxon>
        <taxon>Pseudomonadota</taxon>
        <taxon>Gammaproteobacteria</taxon>
        <taxon>Enterobacterales</taxon>
        <taxon>Enterobacteriaceae</taxon>
        <taxon>Citrobacter</taxon>
        <taxon>Citrobacter freundii complex</taxon>
    </lineage>
</organism>
<name>A0ABY7LC44_CITFR</name>
<geneLocation type="plasmid" evidence="6 7">
    <name>unnamed5</name>
</geneLocation>
<dbReference type="PANTHER" id="PTHR38103">
    <property type="entry name" value="RECOMBINATION-ASSOCIATED PROTEIN RDGC"/>
    <property type="match status" value="1"/>
</dbReference>
<protein>
    <recommendedName>
        <fullName evidence="3">Recombination-associated protein RdgC</fullName>
    </recommendedName>
</protein>
<evidence type="ECO:0000256" key="3">
    <source>
        <dbReference type="ARBA" id="ARBA00022296"/>
    </source>
</evidence>
<gene>
    <name evidence="6" type="primary">rdgC</name>
    <name evidence="6" type="ORF">O4000_29030</name>
</gene>
<proteinExistence type="inferred from homology"/>
<dbReference type="InterPro" id="IPR007476">
    <property type="entry name" value="RdgC"/>
</dbReference>
<keyword evidence="7" id="KW-1185">Reference proteome</keyword>
<dbReference type="Pfam" id="PF04381">
    <property type="entry name" value="RdgC"/>
    <property type="match status" value="1"/>
</dbReference>
<evidence type="ECO:0000256" key="4">
    <source>
        <dbReference type="ARBA" id="ARBA00022490"/>
    </source>
</evidence>
<evidence type="ECO:0000256" key="2">
    <source>
        <dbReference type="ARBA" id="ARBA00008657"/>
    </source>
</evidence>
<evidence type="ECO:0000256" key="1">
    <source>
        <dbReference type="ARBA" id="ARBA00004453"/>
    </source>
</evidence>
<evidence type="ECO:0000313" key="6">
    <source>
        <dbReference type="EMBL" id="WAZ60660.1"/>
    </source>
</evidence>